<accession>A0A0M0JC65</accession>
<keyword evidence="3" id="KW-1185">Reference proteome</keyword>
<name>A0A0M0JC65_9EUKA</name>
<evidence type="ECO:0000256" key="1">
    <source>
        <dbReference type="SAM" id="Phobius"/>
    </source>
</evidence>
<feature type="transmembrane region" description="Helical" evidence="1">
    <location>
        <begin position="165"/>
        <end position="184"/>
    </location>
</feature>
<comment type="caution">
    <text evidence="2">The sequence shown here is derived from an EMBL/GenBank/DDBJ whole genome shotgun (WGS) entry which is preliminary data.</text>
</comment>
<gene>
    <name evidence="2" type="ORF">Ctob_006626</name>
</gene>
<feature type="transmembrane region" description="Helical" evidence="1">
    <location>
        <begin position="107"/>
        <end position="125"/>
    </location>
</feature>
<reference evidence="3" key="1">
    <citation type="journal article" date="2015" name="PLoS Genet.">
        <title>Genome Sequence and Transcriptome Analyses of Chrysochromulina tobin: Metabolic Tools for Enhanced Algal Fitness in the Prominent Order Prymnesiales (Haptophyceae).</title>
        <authorList>
            <person name="Hovde B.T."/>
            <person name="Deodato C.R."/>
            <person name="Hunsperger H.M."/>
            <person name="Ryken S.A."/>
            <person name="Yost W."/>
            <person name="Jha R.K."/>
            <person name="Patterson J."/>
            <person name="Monnat R.J. Jr."/>
            <person name="Barlow S.B."/>
            <person name="Starkenburg S.R."/>
            <person name="Cattolico R.A."/>
        </authorList>
    </citation>
    <scope>NUCLEOTIDE SEQUENCE</scope>
    <source>
        <strain evidence="3">CCMP291</strain>
    </source>
</reference>
<feature type="transmembrane region" description="Helical" evidence="1">
    <location>
        <begin position="191"/>
        <end position="212"/>
    </location>
</feature>
<feature type="transmembrane region" description="Helical" evidence="1">
    <location>
        <begin position="132"/>
        <end position="150"/>
    </location>
</feature>
<feature type="transmembrane region" description="Helical" evidence="1">
    <location>
        <begin position="76"/>
        <end position="101"/>
    </location>
</feature>
<keyword evidence="1" id="KW-1133">Transmembrane helix</keyword>
<dbReference type="AlphaFoldDB" id="A0A0M0JC65"/>
<keyword evidence="1" id="KW-0472">Membrane</keyword>
<organism evidence="2 3">
    <name type="scientific">Chrysochromulina tobinii</name>
    <dbReference type="NCBI Taxonomy" id="1460289"/>
    <lineage>
        <taxon>Eukaryota</taxon>
        <taxon>Haptista</taxon>
        <taxon>Haptophyta</taxon>
        <taxon>Prymnesiophyceae</taxon>
        <taxon>Prymnesiales</taxon>
        <taxon>Chrysochromulinaceae</taxon>
        <taxon>Chrysochromulina</taxon>
    </lineage>
</organism>
<evidence type="ECO:0000313" key="3">
    <source>
        <dbReference type="Proteomes" id="UP000037460"/>
    </source>
</evidence>
<keyword evidence="1" id="KW-0812">Transmembrane</keyword>
<dbReference type="OrthoDB" id="2133778at2759"/>
<sequence length="250" mass="25510">MAASHSFDVTLGVPLAKELYPSTEAYVYLNQSIQLVIINPVLLMLMDVGEASSKGSTASGTQVLRKAMLATMRNPLVVLTAAGIAASQIFPAGLPTVLAALATQVSQAGPCLGFLSLGFALGALGGTTRTEAAHAAVLCGAKLALMPWLYRNVAGLVGCTRSEGFLTFLGALPASASVYSLCLTRQLSPRVVGPLVPTSMLLSVVLALAPLFPGAAEARVAELTLGATASASVLALGFLAISLPSRTKVD</sequence>
<evidence type="ECO:0000313" key="2">
    <source>
        <dbReference type="EMBL" id="KOO23813.1"/>
    </source>
</evidence>
<protein>
    <submittedName>
        <fullName evidence="2">Integral membrane protein</fullName>
    </submittedName>
</protein>
<dbReference type="EMBL" id="JWZX01003154">
    <property type="protein sequence ID" value="KOO23813.1"/>
    <property type="molecule type" value="Genomic_DNA"/>
</dbReference>
<feature type="transmembrane region" description="Helical" evidence="1">
    <location>
        <begin position="224"/>
        <end position="243"/>
    </location>
</feature>
<dbReference type="Proteomes" id="UP000037460">
    <property type="component" value="Unassembled WGS sequence"/>
</dbReference>
<proteinExistence type="predicted"/>